<evidence type="ECO:0000256" key="1">
    <source>
        <dbReference type="SAM" id="Phobius"/>
    </source>
</evidence>
<comment type="caution">
    <text evidence="3">The sequence shown here is derived from an EMBL/GenBank/DDBJ whole genome shotgun (WGS) entry which is preliminary data.</text>
</comment>
<feature type="transmembrane region" description="Helical" evidence="1">
    <location>
        <begin position="38"/>
        <end position="57"/>
    </location>
</feature>
<sequence length="266" mass="27652">MDKTPTRAVLAFFALTIALTAPFWVVSAVSAAQLMPGLPLAGLAVACPAAAGLILAWRRGGAAGGRALLGRVFDGGQVRSLAGWLALVLTAPAVAAAAFLILRMGGSAVPDPAFSLTGTAALFGVFLLGGLLEELGWTGFALEALKSRGPLAAGLIIGAVWAAWHYPALLQAHRSLAWIGWWTLWTMSLRLIMVRLYGLAGPSVFGMAVFHAMTNLSWQLFPVQGSWFDPRLNGLLMAGVAIALIAMRASPAPPPHAPRTTPSPGG</sequence>
<dbReference type="GO" id="GO:0006508">
    <property type="term" value="P:proteolysis"/>
    <property type="evidence" value="ECO:0007669"/>
    <property type="project" value="UniProtKB-KW"/>
</dbReference>
<dbReference type="EMBL" id="JAUSVS010000002">
    <property type="protein sequence ID" value="MDQ0463413.1"/>
    <property type="molecule type" value="Genomic_DNA"/>
</dbReference>
<reference evidence="3 4" key="1">
    <citation type="submission" date="2023-07" db="EMBL/GenBank/DDBJ databases">
        <title>Genomic Encyclopedia of Type Strains, Phase IV (KMG-IV): sequencing the most valuable type-strain genomes for metagenomic binning, comparative biology and taxonomic classification.</title>
        <authorList>
            <person name="Goeker M."/>
        </authorList>
    </citation>
    <scope>NUCLEOTIDE SEQUENCE [LARGE SCALE GENOMIC DNA]</scope>
    <source>
        <strain evidence="3 4">DSM 18695</strain>
    </source>
</reference>
<organism evidence="3 4">
    <name type="scientific">Caulobacter ginsengisoli</name>
    <dbReference type="NCBI Taxonomy" id="400775"/>
    <lineage>
        <taxon>Bacteria</taxon>
        <taxon>Pseudomonadati</taxon>
        <taxon>Pseudomonadota</taxon>
        <taxon>Alphaproteobacteria</taxon>
        <taxon>Caulobacterales</taxon>
        <taxon>Caulobacteraceae</taxon>
        <taxon>Caulobacter</taxon>
    </lineage>
</organism>
<keyword evidence="1" id="KW-0812">Transmembrane</keyword>
<dbReference type="InterPro" id="IPR042150">
    <property type="entry name" value="MmRce1-like"/>
</dbReference>
<dbReference type="InterPro" id="IPR003675">
    <property type="entry name" value="Rce1/LyrA-like_dom"/>
</dbReference>
<evidence type="ECO:0000313" key="4">
    <source>
        <dbReference type="Proteomes" id="UP001228905"/>
    </source>
</evidence>
<keyword evidence="4" id="KW-1185">Reference proteome</keyword>
<feature type="transmembrane region" description="Helical" evidence="1">
    <location>
        <begin position="199"/>
        <end position="220"/>
    </location>
</feature>
<accession>A0ABU0IN24</accession>
<feature type="transmembrane region" description="Helical" evidence="1">
    <location>
        <begin position="113"/>
        <end position="131"/>
    </location>
</feature>
<keyword evidence="1" id="KW-0472">Membrane</keyword>
<dbReference type="GO" id="GO:0008233">
    <property type="term" value="F:peptidase activity"/>
    <property type="evidence" value="ECO:0007669"/>
    <property type="project" value="UniProtKB-KW"/>
</dbReference>
<name>A0ABU0IN24_9CAUL</name>
<dbReference type="RefSeq" id="WP_307347305.1">
    <property type="nucleotide sequence ID" value="NZ_JAUSVS010000002.1"/>
</dbReference>
<feature type="transmembrane region" description="Helical" evidence="1">
    <location>
        <begin position="232"/>
        <end position="249"/>
    </location>
</feature>
<protein>
    <submittedName>
        <fullName evidence="3">Membrane protease YdiL (CAAX protease family)</fullName>
    </submittedName>
</protein>
<dbReference type="Proteomes" id="UP001228905">
    <property type="component" value="Unassembled WGS sequence"/>
</dbReference>
<keyword evidence="1" id="KW-1133">Transmembrane helix</keyword>
<evidence type="ECO:0000313" key="3">
    <source>
        <dbReference type="EMBL" id="MDQ0463413.1"/>
    </source>
</evidence>
<keyword evidence="3" id="KW-0645">Protease</keyword>
<dbReference type="Pfam" id="PF02517">
    <property type="entry name" value="Rce1-like"/>
    <property type="match status" value="1"/>
</dbReference>
<feature type="transmembrane region" description="Helical" evidence="1">
    <location>
        <begin position="78"/>
        <end position="101"/>
    </location>
</feature>
<dbReference type="PANTHER" id="PTHR35797:SF1">
    <property type="entry name" value="PROTEASE"/>
    <property type="match status" value="1"/>
</dbReference>
<feature type="transmembrane region" description="Helical" evidence="1">
    <location>
        <begin position="151"/>
        <end position="169"/>
    </location>
</feature>
<proteinExistence type="predicted"/>
<evidence type="ECO:0000259" key="2">
    <source>
        <dbReference type="Pfam" id="PF02517"/>
    </source>
</evidence>
<feature type="domain" description="CAAX prenyl protease 2/Lysostaphin resistance protein A-like" evidence="2">
    <location>
        <begin position="119"/>
        <end position="216"/>
    </location>
</feature>
<keyword evidence="3" id="KW-0378">Hydrolase</keyword>
<dbReference type="PANTHER" id="PTHR35797">
    <property type="entry name" value="PROTEASE-RELATED"/>
    <property type="match status" value="1"/>
</dbReference>
<gene>
    <name evidence="3" type="ORF">QO010_001184</name>
</gene>